<evidence type="ECO:0000313" key="1">
    <source>
        <dbReference type="EMBL" id="KAG8630731.1"/>
    </source>
</evidence>
<proteinExistence type="predicted"/>
<dbReference type="Proteomes" id="UP000809789">
    <property type="component" value="Unassembled WGS sequence"/>
</dbReference>
<keyword evidence="2" id="KW-1185">Reference proteome</keyword>
<dbReference type="EMBL" id="JAESVG020000002">
    <property type="protein sequence ID" value="KAG8630731.1"/>
    <property type="molecule type" value="Genomic_DNA"/>
</dbReference>
<name>A0A8K0L6B1_9PEZI</name>
<gene>
    <name evidence="1" type="ORF">KVT40_002350</name>
</gene>
<sequence>MLVEESSYITSVGMNTTAALACQGQGVCRSHTEAVNKLQLMAEKGLAYQRLEKDLGRGVCFVLGIDLPETYWTKLLAKSTPQSRQILTHVRSRVGSLAADHATLREEVVEAKRKQFIQFEAGMQLARNELFGPTI</sequence>
<evidence type="ECO:0000313" key="2">
    <source>
        <dbReference type="Proteomes" id="UP000809789"/>
    </source>
</evidence>
<comment type="caution">
    <text evidence="1">The sequence shown here is derived from an EMBL/GenBank/DDBJ whole genome shotgun (WGS) entry which is preliminary data.</text>
</comment>
<accession>A0A8K0L6B1</accession>
<reference evidence="1" key="1">
    <citation type="submission" date="2021-07" db="EMBL/GenBank/DDBJ databases">
        <title>Elsinoe batatas strain:CRI-CJ2 Genome sequencing and assembly.</title>
        <authorList>
            <person name="Huang L."/>
        </authorList>
    </citation>
    <scope>NUCLEOTIDE SEQUENCE</scope>
    <source>
        <strain evidence="1">CRI-CJ2</strain>
    </source>
</reference>
<protein>
    <submittedName>
        <fullName evidence="1">Uncharacterized protein</fullName>
    </submittedName>
</protein>
<dbReference type="OrthoDB" id="3945549at2759"/>
<organism evidence="1 2">
    <name type="scientific">Elsinoe batatas</name>
    <dbReference type="NCBI Taxonomy" id="2601811"/>
    <lineage>
        <taxon>Eukaryota</taxon>
        <taxon>Fungi</taxon>
        <taxon>Dikarya</taxon>
        <taxon>Ascomycota</taxon>
        <taxon>Pezizomycotina</taxon>
        <taxon>Dothideomycetes</taxon>
        <taxon>Dothideomycetidae</taxon>
        <taxon>Myriangiales</taxon>
        <taxon>Elsinoaceae</taxon>
        <taxon>Elsinoe</taxon>
    </lineage>
</organism>
<dbReference type="AlphaFoldDB" id="A0A8K0L6B1"/>